<keyword evidence="3" id="KW-1185">Reference proteome</keyword>
<feature type="region of interest" description="Disordered" evidence="1">
    <location>
        <begin position="1"/>
        <end position="76"/>
    </location>
</feature>
<protein>
    <submittedName>
        <fullName evidence="2">Uncharacterized protein</fullName>
    </submittedName>
</protein>
<gene>
    <name evidence="2" type="ORF">MGAL_10B044013</name>
</gene>
<dbReference type="AlphaFoldDB" id="A0A8B6D5N6"/>
<feature type="compositionally biased region" description="Polar residues" evidence="1">
    <location>
        <begin position="221"/>
        <end position="235"/>
    </location>
</feature>
<evidence type="ECO:0000313" key="2">
    <source>
        <dbReference type="EMBL" id="VDI14163.1"/>
    </source>
</evidence>
<name>A0A8B6D5N6_MYTGA</name>
<dbReference type="Proteomes" id="UP000596742">
    <property type="component" value="Unassembled WGS sequence"/>
</dbReference>
<feature type="compositionally biased region" description="Low complexity" evidence="1">
    <location>
        <begin position="202"/>
        <end position="211"/>
    </location>
</feature>
<feature type="region of interest" description="Disordered" evidence="1">
    <location>
        <begin position="197"/>
        <end position="235"/>
    </location>
</feature>
<evidence type="ECO:0000256" key="1">
    <source>
        <dbReference type="SAM" id="MobiDB-lite"/>
    </source>
</evidence>
<dbReference type="OrthoDB" id="10606518at2759"/>
<evidence type="ECO:0000313" key="3">
    <source>
        <dbReference type="Proteomes" id="UP000596742"/>
    </source>
</evidence>
<proteinExistence type="predicted"/>
<dbReference type="EMBL" id="UYJE01002835">
    <property type="protein sequence ID" value="VDI14163.1"/>
    <property type="molecule type" value="Genomic_DNA"/>
</dbReference>
<organism evidence="2 3">
    <name type="scientific">Mytilus galloprovincialis</name>
    <name type="common">Mediterranean mussel</name>
    <dbReference type="NCBI Taxonomy" id="29158"/>
    <lineage>
        <taxon>Eukaryota</taxon>
        <taxon>Metazoa</taxon>
        <taxon>Spiralia</taxon>
        <taxon>Lophotrochozoa</taxon>
        <taxon>Mollusca</taxon>
        <taxon>Bivalvia</taxon>
        <taxon>Autobranchia</taxon>
        <taxon>Pteriomorphia</taxon>
        <taxon>Mytilida</taxon>
        <taxon>Mytiloidea</taxon>
        <taxon>Mytilidae</taxon>
        <taxon>Mytilinae</taxon>
        <taxon>Mytilus</taxon>
    </lineage>
</organism>
<sequence length="373" mass="42676">MPRRRNEYRQRLRPRVNDVQQPAPDKEHAPEEEPVPEEVVQVVNRGRRGNRRRAAPEHQQPDQPVEPINQPPPQKQLKTTAVAGLEHQWIMVTKLKELKVQTSLRPLQTRMTTSKLESSPSAQYTGQAQKCLYGSPYTASPQTSRMTKKEYKVYQPMTKLFEDSIFCIGNSREDRTNLQHASSTSGLWSPVAKGQTLQTLQTRKSSPTLKTPTKKRPSIQLELSPSEQYTSTTGLWSPVAKGQTLQTLQTRKSSPTLKTPTRKRPSIQLELSPSEQYTRVTKIRSPIDCISPQSKNQSLHLVWPPQDQYTFADDKAVTTSSNHSKWKVDCPRQTTCVIYMMIWQSNIELEIPVCLKKKKVEKMLHKGIVNFKN</sequence>
<accession>A0A8B6D5N6</accession>
<feature type="compositionally biased region" description="Basic and acidic residues" evidence="1">
    <location>
        <begin position="1"/>
        <end position="10"/>
    </location>
</feature>
<reference evidence="2" key="1">
    <citation type="submission" date="2018-11" db="EMBL/GenBank/DDBJ databases">
        <authorList>
            <person name="Alioto T."/>
            <person name="Alioto T."/>
        </authorList>
    </citation>
    <scope>NUCLEOTIDE SEQUENCE</scope>
</reference>
<comment type="caution">
    <text evidence="2">The sequence shown here is derived from an EMBL/GenBank/DDBJ whole genome shotgun (WGS) entry which is preliminary data.</text>
</comment>